<feature type="non-terminal residue" evidence="3">
    <location>
        <position position="266"/>
    </location>
</feature>
<comment type="caution">
    <text evidence="3">The sequence shown here is derived from an EMBL/GenBank/DDBJ whole genome shotgun (WGS) entry which is preliminary data.</text>
</comment>
<name>A0A1Y3BQD9_EURMA</name>
<evidence type="ECO:0000313" key="4">
    <source>
        <dbReference type="Proteomes" id="UP000194236"/>
    </source>
</evidence>
<accession>A0A1Y3BQD9</accession>
<evidence type="ECO:0000256" key="1">
    <source>
        <dbReference type="PROSITE-ProRule" id="PRU00497"/>
    </source>
</evidence>
<proteinExistence type="predicted"/>
<dbReference type="Proteomes" id="UP000194236">
    <property type="component" value="Unassembled WGS sequence"/>
</dbReference>
<keyword evidence="1" id="KW-0193">Cuticle</keyword>
<keyword evidence="2" id="KW-0732">Signal</keyword>
<keyword evidence="4" id="KW-1185">Reference proteome</keyword>
<dbReference type="OrthoDB" id="6436078at2759"/>
<reference evidence="3 4" key="1">
    <citation type="submission" date="2017-03" db="EMBL/GenBank/DDBJ databases">
        <title>Genome Survey of Euroglyphus maynei.</title>
        <authorList>
            <person name="Arlian L.G."/>
            <person name="Morgan M.S."/>
            <person name="Rider S.D."/>
        </authorList>
    </citation>
    <scope>NUCLEOTIDE SEQUENCE [LARGE SCALE GENOMIC DNA]</scope>
    <source>
        <strain evidence="3">Arlian Lab</strain>
        <tissue evidence="3">Whole body</tissue>
    </source>
</reference>
<feature type="signal peptide" evidence="2">
    <location>
        <begin position="1"/>
        <end position="28"/>
    </location>
</feature>
<gene>
    <name evidence="3" type="ORF">BLA29_006399</name>
</gene>
<dbReference type="InterPro" id="IPR050468">
    <property type="entry name" value="Cuticle_Struct_Prot"/>
</dbReference>
<dbReference type="PROSITE" id="PS51155">
    <property type="entry name" value="CHIT_BIND_RR_2"/>
    <property type="match status" value="1"/>
</dbReference>
<dbReference type="EMBL" id="MUJZ01004703">
    <property type="protein sequence ID" value="OTF83190.1"/>
    <property type="molecule type" value="Genomic_DNA"/>
</dbReference>
<dbReference type="AlphaFoldDB" id="A0A1Y3BQD9"/>
<organism evidence="3 4">
    <name type="scientific">Euroglyphus maynei</name>
    <name type="common">Mayne's house dust mite</name>
    <dbReference type="NCBI Taxonomy" id="6958"/>
    <lineage>
        <taxon>Eukaryota</taxon>
        <taxon>Metazoa</taxon>
        <taxon>Ecdysozoa</taxon>
        <taxon>Arthropoda</taxon>
        <taxon>Chelicerata</taxon>
        <taxon>Arachnida</taxon>
        <taxon>Acari</taxon>
        <taxon>Acariformes</taxon>
        <taxon>Sarcoptiformes</taxon>
        <taxon>Astigmata</taxon>
        <taxon>Psoroptidia</taxon>
        <taxon>Analgoidea</taxon>
        <taxon>Pyroglyphidae</taxon>
        <taxon>Pyroglyphinae</taxon>
        <taxon>Euroglyphus</taxon>
    </lineage>
</organism>
<dbReference type="InterPro" id="IPR000618">
    <property type="entry name" value="Insect_cuticle"/>
</dbReference>
<dbReference type="GO" id="GO:0062129">
    <property type="term" value="C:chitin-based extracellular matrix"/>
    <property type="evidence" value="ECO:0007669"/>
    <property type="project" value="TreeGrafter"/>
</dbReference>
<dbReference type="GO" id="GO:0008010">
    <property type="term" value="F:structural constituent of chitin-based larval cuticle"/>
    <property type="evidence" value="ECO:0007669"/>
    <property type="project" value="TreeGrafter"/>
</dbReference>
<evidence type="ECO:0000313" key="3">
    <source>
        <dbReference type="EMBL" id="OTF83190.1"/>
    </source>
</evidence>
<dbReference type="PANTHER" id="PTHR10380">
    <property type="entry name" value="CUTICLE PROTEIN"/>
    <property type="match status" value="1"/>
</dbReference>
<evidence type="ECO:0000256" key="2">
    <source>
        <dbReference type="SAM" id="SignalP"/>
    </source>
</evidence>
<dbReference type="PANTHER" id="PTHR10380:SF240">
    <property type="match status" value="1"/>
</dbReference>
<feature type="chain" id="PRO_5013141829" evidence="2">
    <location>
        <begin position="29"/>
        <end position="266"/>
    </location>
</feature>
<sequence>MVINNRRSRIFPISSWTLLLLLAIECSAYYYTEPFDNNNAYRFSYQTGNHDEPNLAQSFREESRDEYGNVHGKYGYVDPYGRLRIVKYRAGSDGYYAEGDTGVDQEAIRQQRLLYENNQQQIPKQQTSWQHSSSASAAAAAASASSTGYYGGDDGKTDWTTATDNSINQQYNVKGGGGEKNIHSERIIVAPQYLSPVKSLNYLNNRYNQRQVLFNNHYTLPIVRQQQYQQKTVHLVPEAIQPTPFTIKTAKYHQTKSPSYSGSLKS</sequence>
<protein>
    <submittedName>
        <fullName evidence="3">Uncharacterized protein</fullName>
    </submittedName>
</protein>
<dbReference type="Pfam" id="PF00379">
    <property type="entry name" value="Chitin_bind_4"/>
    <property type="match status" value="1"/>
</dbReference>